<evidence type="ECO:0000313" key="1">
    <source>
        <dbReference type="EMBL" id="TMS22631.1"/>
    </source>
</evidence>
<evidence type="ECO:0000313" key="2">
    <source>
        <dbReference type="Proteomes" id="UP000793456"/>
    </source>
</evidence>
<dbReference type="EMBL" id="CM011675">
    <property type="protein sequence ID" value="TMS22631.1"/>
    <property type="molecule type" value="Genomic_DNA"/>
</dbReference>
<gene>
    <name evidence="1" type="ORF">E3U43_012896</name>
</gene>
<proteinExistence type="predicted"/>
<name>A0ACD3RT01_LARCR</name>
<comment type="caution">
    <text evidence="1">The sequence shown here is derived from an EMBL/GenBank/DDBJ whole genome shotgun (WGS) entry which is preliminary data.</text>
</comment>
<accession>A0ACD3RT01</accession>
<dbReference type="Proteomes" id="UP000793456">
    <property type="component" value="Chromosome II"/>
</dbReference>
<sequence length="589" mass="66569">MSSLLNLNSLGKICGSSHSNDMVVLDRVKRKNSVRRMSIIEDGELAEVLYLIPKQSMMEQLPFLNPNDYILCEKLASIPAEMSVLHTPGSSHPSSPARKQIIQCFRCGEPCKGEVLRVQANHFHIKCFTCKVCGCDLAKTGFFMKNGECLCPLDFQRLHGTLCSNCGEFVEGEVVSVLGKTYHPACFVCTICKRPFPAGDCVTFSGKDCLCQRCNRPVSFTPNDHKYSSRSTVWHPHCRDNSRIEDSYRVGRPKTPCLDFFFPPQELKHTRSSSESSCSRPGSCTPGSPARTICAKVDNEIIDYRDLAAIPRVKAIYDIEHPDMISYKCVNNNSSTLDKKGNRQDRQSPAESAGNTSDTTEESFELRKYIPKSTSHGSFGVHATYNRTHSYTPTLSRSPQHFHRPDEGFNMYRRPPIYKQKDPNTSTPQTSSLPGYGRNGLNPVYTYELLTVANRGRVKLPKDVDRTRLERHLSPDSFFEIFGMGIEEFNRLPLWKRNDMKRKLKKHRGVSIYLIGRRLLSIIAPLSPVHLPISLHRLDVRTRPTVFTKTSTADCVTSANEDGALRRTGTRRLWIQRRDSRVYGGFKVG</sequence>
<protein>
    <submittedName>
        <fullName evidence="1">Uncharacterized protein</fullName>
    </submittedName>
</protein>
<keyword evidence="2" id="KW-1185">Reference proteome</keyword>
<organism evidence="1 2">
    <name type="scientific">Larimichthys crocea</name>
    <name type="common">Large yellow croaker</name>
    <name type="synonym">Pseudosciaena crocea</name>
    <dbReference type="NCBI Taxonomy" id="215358"/>
    <lineage>
        <taxon>Eukaryota</taxon>
        <taxon>Metazoa</taxon>
        <taxon>Chordata</taxon>
        <taxon>Craniata</taxon>
        <taxon>Vertebrata</taxon>
        <taxon>Euteleostomi</taxon>
        <taxon>Actinopterygii</taxon>
        <taxon>Neopterygii</taxon>
        <taxon>Teleostei</taxon>
        <taxon>Neoteleostei</taxon>
        <taxon>Acanthomorphata</taxon>
        <taxon>Eupercaria</taxon>
        <taxon>Sciaenidae</taxon>
        <taxon>Larimichthys</taxon>
    </lineage>
</organism>
<reference evidence="1" key="1">
    <citation type="submission" date="2018-11" db="EMBL/GenBank/DDBJ databases">
        <title>The sequence and de novo assembly of Larimichthys crocea genome using PacBio and Hi-C technologies.</title>
        <authorList>
            <person name="Xu P."/>
            <person name="Chen B."/>
            <person name="Zhou Z."/>
            <person name="Ke Q."/>
            <person name="Wu Y."/>
            <person name="Bai H."/>
            <person name="Pu F."/>
        </authorList>
    </citation>
    <scope>NUCLEOTIDE SEQUENCE</scope>
    <source>
        <tissue evidence="1">Muscle</tissue>
    </source>
</reference>